<comment type="caution">
    <text evidence="1">The sequence shown here is derived from an EMBL/GenBank/DDBJ whole genome shotgun (WGS) entry which is preliminary data.</text>
</comment>
<evidence type="ECO:0000313" key="1">
    <source>
        <dbReference type="EMBL" id="RVU55606.1"/>
    </source>
</evidence>
<gene>
    <name evidence="1" type="ORF">EF514_02430</name>
</gene>
<name>A0A437S922_9FIRM</name>
<protein>
    <submittedName>
        <fullName evidence="1">Uncharacterized protein</fullName>
    </submittedName>
</protein>
<dbReference type="OrthoDB" id="1696119at2"/>
<dbReference type="AlphaFoldDB" id="A0A437S922"/>
<accession>A0A437S922</accession>
<evidence type="ECO:0000313" key="2">
    <source>
        <dbReference type="Proteomes" id="UP000288812"/>
    </source>
</evidence>
<dbReference type="Proteomes" id="UP000288812">
    <property type="component" value="Unassembled WGS sequence"/>
</dbReference>
<reference evidence="1 2" key="1">
    <citation type="submission" date="2018-11" db="EMBL/GenBank/DDBJ databases">
        <title>Genome sequencing and assembly of Anaerosphaera sp. nov., GS7-6-2.</title>
        <authorList>
            <person name="Rettenmaier R."/>
            <person name="Liebl W."/>
            <person name="Zverlov V."/>
        </authorList>
    </citation>
    <scope>NUCLEOTIDE SEQUENCE [LARGE SCALE GENOMIC DNA]</scope>
    <source>
        <strain evidence="1 2">GS7-6-2</strain>
    </source>
</reference>
<proteinExistence type="predicted"/>
<dbReference type="RefSeq" id="WP_127723453.1">
    <property type="nucleotide sequence ID" value="NZ_RLIH01000002.1"/>
</dbReference>
<sequence>MKQNDLLVTQQKYLFALNFYRQINNIVKFMGDDSELYNFLKLTIDINEIKAYSLLDDPNSNVDLTLIIRSFSNLDYGYQEEVVQSTVNSLLGSYCTIIEVNSLDENSICAVDKFLNKKLNLENSQLYEAEINIGDILFVRLIEINGHTFVLSIIETINEEIETLFLEKVDKFFKNKGIIVKQNKNIKNLIPLLKNSLIDIFFLFSISYKEFIELEDIEVLNKNREALLRKMFHEKDRMIVDKFLQYARVKYNIDAEEFFYYISALYRSQFEDTEASYSTFSDYEFGKVLENAARDGFVYTKVELYRTISHLKYFYEYALRYDEKYKKAADELTQCLNSFFYYNDIMENSLNNFYFDEDISDNIPDDMLIELLDYYDNFLEFFTLYNVKVSKNSKEITPYFINLIADELNLKPIKEVKTKRQIHYPLIDLFFNFSLAKNIIQIKEDSNAADLTERINHFLSFEPSEQYAIFIHSIFNENFLLSFLKPSTVKKLGYTIQSIAQLLKEKNTFIILDEINFNKDNLYIIELISNLNIINFENNIIKKTFLSDTLIDYYIKSSKKAKVIELTI</sequence>
<dbReference type="EMBL" id="RLIH01000002">
    <property type="protein sequence ID" value="RVU55606.1"/>
    <property type="molecule type" value="Genomic_DNA"/>
</dbReference>
<organism evidence="1 2">
    <name type="scientific">Anaerosphaera multitolerans</name>
    <dbReference type="NCBI Taxonomy" id="2487351"/>
    <lineage>
        <taxon>Bacteria</taxon>
        <taxon>Bacillati</taxon>
        <taxon>Bacillota</taxon>
        <taxon>Tissierellia</taxon>
        <taxon>Tissierellales</taxon>
        <taxon>Peptoniphilaceae</taxon>
        <taxon>Anaerosphaera</taxon>
    </lineage>
</organism>
<keyword evidence="2" id="KW-1185">Reference proteome</keyword>